<evidence type="ECO:0000313" key="1">
    <source>
        <dbReference type="EMBL" id="TCT41079.1"/>
    </source>
</evidence>
<reference evidence="1 2" key="1">
    <citation type="submission" date="2019-03" db="EMBL/GenBank/DDBJ databases">
        <title>Freshwater and sediment microbial communities from various areas in North America, analyzing microbe dynamics in response to fracking.</title>
        <authorList>
            <person name="Lamendella R."/>
        </authorList>
    </citation>
    <scope>NUCLEOTIDE SEQUENCE [LARGE SCALE GENOMIC DNA]</scope>
    <source>
        <strain evidence="1 2">175.2</strain>
    </source>
</reference>
<comment type="caution">
    <text evidence="1">The sequence shown here is derived from an EMBL/GenBank/DDBJ whole genome shotgun (WGS) entry which is preliminary data.</text>
</comment>
<evidence type="ECO:0000313" key="2">
    <source>
        <dbReference type="Proteomes" id="UP000295097"/>
    </source>
</evidence>
<dbReference type="Proteomes" id="UP000295097">
    <property type="component" value="Unassembled WGS sequence"/>
</dbReference>
<gene>
    <name evidence="1" type="ORF">EDC90_100755</name>
</gene>
<dbReference type="EMBL" id="SMAR01000007">
    <property type="protein sequence ID" value="TCT41079.1"/>
    <property type="molecule type" value="Genomic_DNA"/>
</dbReference>
<protein>
    <submittedName>
        <fullName evidence="1">Uncharacterized protein</fullName>
    </submittedName>
</protein>
<accession>A0A4R3NZK0</accession>
<name>A0A4R3NZK0_9HYPH</name>
<keyword evidence="2" id="KW-1185">Reference proteome</keyword>
<dbReference type="AlphaFoldDB" id="A0A4R3NZK0"/>
<organism evidence="1 2">
    <name type="scientific">Martelella mediterranea</name>
    <dbReference type="NCBI Taxonomy" id="293089"/>
    <lineage>
        <taxon>Bacteria</taxon>
        <taxon>Pseudomonadati</taxon>
        <taxon>Pseudomonadota</taxon>
        <taxon>Alphaproteobacteria</taxon>
        <taxon>Hyphomicrobiales</taxon>
        <taxon>Aurantimonadaceae</taxon>
        <taxon>Martelella</taxon>
    </lineage>
</organism>
<proteinExistence type="predicted"/>
<sequence>MPLNLRMNADLNRPGLEAGRGLPVFAFFTKTAKKTTKTV</sequence>